<dbReference type="RefSeq" id="WP_425308060.1">
    <property type="nucleotide sequence ID" value="NZ_CP154795.1"/>
</dbReference>
<keyword evidence="1" id="KW-0472">Membrane</keyword>
<keyword evidence="1" id="KW-1133">Transmembrane helix</keyword>
<feature type="transmembrane region" description="Helical" evidence="1">
    <location>
        <begin position="199"/>
        <end position="216"/>
    </location>
</feature>
<dbReference type="PANTHER" id="PTHR30199">
    <property type="entry name" value="MFS FAMILY TRANSPORTER, PREDICTED SUBSTRATE BENZOATE"/>
    <property type="match status" value="1"/>
</dbReference>
<feature type="transmembrane region" description="Helical" evidence="1">
    <location>
        <begin position="173"/>
        <end position="192"/>
    </location>
</feature>
<feature type="transmembrane region" description="Helical" evidence="1">
    <location>
        <begin position="35"/>
        <end position="56"/>
    </location>
</feature>
<dbReference type="PANTHER" id="PTHR30199:SF0">
    <property type="entry name" value="INNER MEMBRANE PROTEIN YDCO"/>
    <property type="match status" value="1"/>
</dbReference>
<keyword evidence="3" id="KW-1185">Reference proteome</keyword>
<accession>A0ABZ3FKQ5</accession>
<evidence type="ECO:0000256" key="1">
    <source>
        <dbReference type="SAM" id="Phobius"/>
    </source>
</evidence>
<evidence type="ECO:0000313" key="2">
    <source>
        <dbReference type="EMBL" id="XAN06628.1"/>
    </source>
</evidence>
<keyword evidence="1" id="KW-0812">Transmembrane</keyword>
<evidence type="ECO:0000313" key="3">
    <source>
        <dbReference type="Proteomes" id="UP001442841"/>
    </source>
</evidence>
<gene>
    <name evidence="2" type="ORF">AADG42_04665</name>
</gene>
<feature type="transmembrane region" description="Helical" evidence="1">
    <location>
        <begin position="377"/>
        <end position="404"/>
    </location>
</feature>
<reference evidence="2 3" key="1">
    <citation type="submission" date="2024-04" db="EMBL/GenBank/DDBJ databases">
        <title>Isolation of an actinomycete strain from pig manure.</title>
        <authorList>
            <person name="Gong T."/>
            <person name="Yu Z."/>
            <person name="An M."/>
            <person name="Wei C."/>
            <person name="Yang W."/>
            <person name="Liu L."/>
        </authorList>
    </citation>
    <scope>NUCLEOTIDE SEQUENCE [LARGE SCALE GENOMIC DNA]</scope>
    <source>
        <strain evidence="2 3">ZF39</strain>
    </source>
</reference>
<proteinExistence type="predicted"/>
<sequence>MTTTVTEKVREPLFERPGVRPASLRDLFRDLGPHYFLNGLVGLIFAASGPVAVILTVGRTGGLSAAQLASWIFGIFFVGGVLTIVHSMIYRQPLGFAWTIPGTVLVGPALQHLPWAEVIGAFFATGVLIILLSVTGLVRKVMAAIPMPIVMAMVAGVFLTFGTNLVQSVGNEAFIAGSMVLAYLLLTTVPRFGKFLPPVLGALLVGAGAVAASGKFDLGPGAIDRIVIAPEFTAPVWSVAALVELVVPLAITVLVVQNGQGVAVLRAAGHNPPVTVSAVGSGIGSILSASVGAISSCLTGPTNALLTSTGEKRRHYTAAVSFGVLAIIFGLLSPALTQIMLATPEAYILALGGIAMLPSLQVAFVTSFRTKYTWGALITFVITVSGLSVLNIGSAFWGLVIGYACSRLLEPADYRPTGAKA</sequence>
<feature type="transmembrane region" description="Helical" evidence="1">
    <location>
        <begin position="236"/>
        <end position="256"/>
    </location>
</feature>
<dbReference type="Pfam" id="PF03594">
    <property type="entry name" value="BenE"/>
    <property type="match status" value="1"/>
</dbReference>
<name>A0ABZ3FKQ5_9ACTN</name>
<dbReference type="InterPro" id="IPR004711">
    <property type="entry name" value="Benzoate_Transporter"/>
</dbReference>
<feature type="transmembrane region" description="Helical" evidence="1">
    <location>
        <begin position="346"/>
        <end position="365"/>
    </location>
</feature>
<feature type="transmembrane region" description="Helical" evidence="1">
    <location>
        <begin position="316"/>
        <end position="340"/>
    </location>
</feature>
<organism evidence="2 3">
    <name type="scientific">Ammonicoccus fulvus</name>
    <dbReference type="NCBI Taxonomy" id="3138240"/>
    <lineage>
        <taxon>Bacteria</taxon>
        <taxon>Bacillati</taxon>
        <taxon>Actinomycetota</taxon>
        <taxon>Actinomycetes</taxon>
        <taxon>Propionibacteriales</taxon>
        <taxon>Propionibacteriaceae</taxon>
        <taxon>Ammonicoccus</taxon>
    </lineage>
</organism>
<feature type="transmembrane region" description="Helical" evidence="1">
    <location>
        <begin position="141"/>
        <end position="161"/>
    </location>
</feature>
<feature type="transmembrane region" description="Helical" evidence="1">
    <location>
        <begin position="68"/>
        <end position="89"/>
    </location>
</feature>
<protein>
    <submittedName>
        <fullName evidence="2">Benzoate/H(+) symporter BenE family transporter</fullName>
    </submittedName>
</protein>
<feature type="transmembrane region" description="Helical" evidence="1">
    <location>
        <begin position="115"/>
        <end position="134"/>
    </location>
</feature>
<dbReference type="EMBL" id="CP154795">
    <property type="protein sequence ID" value="XAN06628.1"/>
    <property type="molecule type" value="Genomic_DNA"/>
</dbReference>
<dbReference type="Proteomes" id="UP001442841">
    <property type="component" value="Chromosome"/>
</dbReference>